<evidence type="ECO:0000256" key="2">
    <source>
        <dbReference type="ARBA" id="ARBA00022741"/>
    </source>
</evidence>
<evidence type="ECO:0000256" key="3">
    <source>
        <dbReference type="ARBA" id="ARBA00022840"/>
    </source>
</evidence>
<dbReference type="GO" id="GO:0140662">
    <property type="term" value="F:ATP-dependent protein folding chaperone"/>
    <property type="evidence" value="ECO:0007669"/>
    <property type="project" value="InterPro"/>
</dbReference>
<dbReference type="CDD" id="cd10170">
    <property type="entry name" value="ASKHA_NBD_HSP70"/>
    <property type="match status" value="1"/>
</dbReference>
<keyword evidence="3" id="KW-0067">ATP-binding</keyword>
<dbReference type="Pfam" id="PF12531">
    <property type="entry name" value="DUF3731"/>
    <property type="match status" value="1"/>
</dbReference>
<dbReference type="GO" id="GO:0005524">
    <property type="term" value="F:ATP binding"/>
    <property type="evidence" value="ECO:0007669"/>
    <property type="project" value="UniProtKB-KW"/>
</dbReference>
<dbReference type="SUPFAM" id="SSF53067">
    <property type="entry name" value="Actin-like ATPase domain"/>
    <property type="match status" value="2"/>
</dbReference>
<keyword evidence="5" id="KW-1185">Reference proteome</keyword>
<dbReference type="Pfam" id="PF00012">
    <property type="entry name" value="HSP70"/>
    <property type="match status" value="1"/>
</dbReference>
<dbReference type="PANTHER" id="PTHR42749:SF1">
    <property type="entry name" value="CELL SHAPE-DETERMINING PROTEIN MREB"/>
    <property type="match status" value="1"/>
</dbReference>
<dbReference type="KEGG" id="llh:I41_23850"/>
<dbReference type="PANTHER" id="PTHR42749">
    <property type="entry name" value="CELL SHAPE-DETERMINING PROTEIN MREB"/>
    <property type="match status" value="1"/>
</dbReference>
<dbReference type="Gene3D" id="3.90.640.10">
    <property type="entry name" value="Actin, Chain A, domain 4"/>
    <property type="match status" value="1"/>
</dbReference>
<protein>
    <submittedName>
        <fullName evidence="4">Chaperone protein DnaK</fullName>
    </submittedName>
</protein>
<dbReference type="InterPro" id="IPR018181">
    <property type="entry name" value="Heat_shock_70_CS"/>
</dbReference>
<dbReference type="EMBL" id="CP036339">
    <property type="protein sequence ID" value="QDT73196.1"/>
    <property type="molecule type" value="Genomic_DNA"/>
</dbReference>
<dbReference type="RefSeq" id="WP_210421167.1">
    <property type="nucleotide sequence ID" value="NZ_CP036339.1"/>
</dbReference>
<dbReference type="PRINTS" id="PR00301">
    <property type="entry name" value="HEATSHOCK70"/>
</dbReference>
<comment type="similarity">
    <text evidence="1">Belongs to the heat shock protein 70 family.</text>
</comment>
<dbReference type="Gene3D" id="3.30.420.40">
    <property type="match status" value="2"/>
</dbReference>
<reference evidence="4 5" key="1">
    <citation type="submission" date="2019-02" db="EMBL/GenBank/DDBJ databases">
        <title>Deep-cultivation of Planctomycetes and their phenomic and genomic characterization uncovers novel biology.</title>
        <authorList>
            <person name="Wiegand S."/>
            <person name="Jogler M."/>
            <person name="Boedeker C."/>
            <person name="Pinto D."/>
            <person name="Vollmers J."/>
            <person name="Rivas-Marin E."/>
            <person name="Kohn T."/>
            <person name="Peeters S.H."/>
            <person name="Heuer A."/>
            <person name="Rast P."/>
            <person name="Oberbeckmann S."/>
            <person name="Bunk B."/>
            <person name="Jeske O."/>
            <person name="Meyerdierks A."/>
            <person name="Storesund J.E."/>
            <person name="Kallscheuer N."/>
            <person name="Luecker S."/>
            <person name="Lage O.M."/>
            <person name="Pohl T."/>
            <person name="Merkel B.J."/>
            <person name="Hornburger P."/>
            <person name="Mueller R.-W."/>
            <person name="Bruemmer F."/>
            <person name="Labrenz M."/>
            <person name="Spormann A.M."/>
            <person name="Op den Camp H."/>
            <person name="Overmann J."/>
            <person name="Amann R."/>
            <person name="Jetten M.S.M."/>
            <person name="Mascher T."/>
            <person name="Medema M.H."/>
            <person name="Devos D.P."/>
            <person name="Kaster A.-K."/>
            <person name="Ovreas L."/>
            <person name="Rohde M."/>
            <person name="Galperin M.Y."/>
            <person name="Jogler C."/>
        </authorList>
    </citation>
    <scope>NUCLEOTIDE SEQUENCE [LARGE SCALE GENOMIC DNA]</scope>
    <source>
        <strain evidence="4 5">I41</strain>
    </source>
</reference>
<dbReference type="InterPro" id="IPR021030">
    <property type="entry name" value="DUF3731"/>
</dbReference>
<keyword evidence="2" id="KW-0547">Nucleotide-binding</keyword>
<gene>
    <name evidence="4" type="primary">dnaK_3</name>
    <name evidence="4" type="ORF">I41_23850</name>
</gene>
<proteinExistence type="inferred from homology"/>
<organism evidence="4 5">
    <name type="scientific">Lacipirellula limnantheis</name>
    <dbReference type="NCBI Taxonomy" id="2528024"/>
    <lineage>
        <taxon>Bacteria</taxon>
        <taxon>Pseudomonadati</taxon>
        <taxon>Planctomycetota</taxon>
        <taxon>Planctomycetia</taxon>
        <taxon>Pirellulales</taxon>
        <taxon>Lacipirellulaceae</taxon>
        <taxon>Lacipirellula</taxon>
    </lineage>
</organism>
<evidence type="ECO:0000256" key="1">
    <source>
        <dbReference type="ARBA" id="ARBA00007381"/>
    </source>
</evidence>
<name>A0A517TXU8_9BACT</name>
<dbReference type="InterPro" id="IPR013126">
    <property type="entry name" value="Hsp_70_fam"/>
</dbReference>
<evidence type="ECO:0000313" key="4">
    <source>
        <dbReference type="EMBL" id="QDT73196.1"/>
    </source>
</evidence>
<sequence>MSQGRSLPDAADDSRSRFVVGIDLGTTNSAVAYVDAQQERWSVATLSIRQVVAPFHVEGRELLPSFHYQATPAEVSGGAMRLPWDQQAPAYAVGVFARDDGTANPGRLVASAKSWLSHTGVDRTAELLPWHGDADVERLSPVEASSCYLRHIHEAWNAEFPGQPLAEQDVVITLPASFDEVARQLTIEAAKRAGLPRIILIEEPQAAFYAWVSRHSDDWQAKVQAGQKVLVCDIGGGTSDFTLIRASTNAATGDVQFNRIAVGEHLILGGDNLDLTLARHIETKLVGDNRLPAHQWEVLVRTARRVKESLLGENSPETITVNLPAGGSKLIGGGLQATVTRSEVEELLLEGFLPRVGLGDKPMRKQSAFQDFGLPYAADPAMTRYLGTFLAAHRFTGDQAPTRDWHEKQQSDPARPDVVLLNGGLFASPALRARLLEVVASWFSTEGDAWRPLLLDNPRWDLAVAQGAAYYGMVRRGQGVAISANLARSYYVGVAGERPRAVCLAPGSAVAGQDFEIEGLDLEVTLAEPVEFPLYVSSTRLVDPPGAIVEVNLDELTPLPPIRTVLKSGRKKEHQQAKVRLHAHLSEIGVLELSCREIDAPRSWRLQFDIRSTTQTDVAAHDSAAEREGFVDESALAACRERIERVFGESATEPPRTLMPELAQALDMERHAWPTSVLRRLWEMLLEFESGRRRSAGHEARWLNLVGYALRPGYGFAVDDWRVAQTWRAVSGKAAFPASHAEALVLWRRIAGGLSRGQQLGLAEPLLAAVNAARRRSEGRPVSSIAGGLDPAASLEIWRLLGSLELLPIEVKLQLGDDIVHLLPKRKLEKARTTMIWTLGRLGQRVPLHGPLNTVLPVEYAETWLEAIERHPGDDLISNVAIMQLARRTDDRHRDVDDALRDRIVKRLSLRGAAEHLIELVRSGGSLDERERTEVYGESMPIGLRCFSDA</sequence>
<evidence type="ECO:0000313" key="5">
    <source>
        <dbReference type="Proteomes" id="UP000317909"/>
    </source>
</evidence>
<dbReference type="AlphaFoldDB" id="A0A517TXU8"/>
<accession>A0A517TXU8</accession>
<dbReference type="PROSITE" id="PS00297">
    <property type="entry name" value="HSP70_1"/>
    <property type="match status" value="1"/>
</dbReference>
<dbReference type="InterPro" id="IPR043129">
    <property type="entry name" value="ATPase_NBD"/>
</dbReference>
<dbReference type="Proteomes" id="UP000317909">
    <property type="component" value="Chromosome"/>
</dbReference>